<dbReference type="OrthoDB" id="9771846at2"/>
<dbReference type="Proteomes" id="UP000293852">
    <property type="component" value="Unassembled WGS sequence"/>
</dbReference>
<dbReference type="GO" id="GO:0005886">
    <property type="term" value="C:plasma membrane"/>
    <property type="evidence" value="ECO:0007669"/>
    <property type="project" value="UniProtKB-SubCell"/>
</dbReference>
<dbReference type="PANTHER" id="PTHR43646">
    <property type="entry name" value="GLYCOSYLTRANSFERASE"/>
    <property type="match status" value="1"/>
</dbReference>
<evidence type="ECO:0000256" key="1">
    <source>
        <dbReference type="ARBA" id="ARBA00004236"/>
    </source>
</evidence>
<evidence type="ECO:0000256" key="2">
    <source>
        <dbReference type="ARBA" id="ARBA00022475"/>
    </source>
</evidence>
<evidence type="ECO:0000313" key="12">
    <source>
        <dbReference type="Proteomes" id="UP000293852"/>
    </source>
</evidence>
<name>A0A4Q7M3E8_9MICO</name>
<evidence type="ECO:0000256" key="7">
    <source>
        <dbReference type="ARBA" id="ARBA00037904"/>
    </source>
</evidence>
<comment type="similarity">
    <text evidence="8">Belongs to the glycosyltransferase 2 family. CrtQ subfamily.</text>
</comment>
<dbReference type="AlphaFoldDB" id="A0A4Q7M3E8"/>
<comment type="pathway">
    <text evidence="7">Carotenoid biosynthesis; staphyloxanthin biosynthesis; staphyloxanthin from farnesyl diphosphate: step 4/5.</text>
</comment>
<evidence type="ECO:0000256" key="9">
    <source>
        <dbReference type="ARBA" id="ARBA00040345"/>
    </source>
</evidence>
<evidence type="ECO:0000256" key="6">
    <source>
        <dbReference type="ARBA" id="ARBA00037281"/>
    </source>
</evidence>
<dbReference type="InterPro" id="IPR029044">
    <property type="entry name" value="Nucleotide-diphossugar_trans"/>
</dbReference>
<organism evidence="11 12">
    <name type="scientific">Xylanimonas ulmi</name>
    <dbReference type="NCBI Taxonomy" id="228973"/>
    <lineage>
        <taxon>Bacteria</taxon>
        <taxon>Bacillati</taxon>
        <taxon>Actinomycetota</taxon>
        <taxon>Actinomycetes</taxon>
        <taxon>Micrococcales</taxon>
        <taxon>Promicromonosporaceae</taxon>
        <taxon>Xylanimonas</taxon>
    </lineage>
</organism>
<accession>A0A4Q7M3E8</accession>
<dbReference type="EMBL" id="SGWX01000001">
    <property type="protein sequence ID" value="RZS61851.1"/>
    <property type="molecule type" value="Genomic_DNA"/>
</dbReference>
<keyword evidence="4 11" id="KW-0808">Transferase</keyword>
<comment type="caution">
    <text evidence="11">The sequence shown here is derived from an EMBL/GenBank/DDBJ whole genome shotgun (WGS) entry which is preliminary data.</text>
</comment>
<evidence type="ECO:0000256" key="5">
    <source>
        <dbReference type="ARBA" id="ARBA00023136"/>
    </source>
</evidence>
<keyword evidence="3" id="KW-0328">Glycosyltransferase</keyword>
<comment type="subcellular location">
    <subcellularLocation>
        <location evidence="1">Cell membrane</location>
    </subcellularLocation>
</comment>
<evidence type="ECO:0000256" key="3">
    <source>
        <dbReference type="ARBA" id="ARBA00022676"/>
    </source>
</evidence>
<reference evidence="11 12" key="1">
    <citation type="submission" date="2019-02" db="EMBL/GenBank/DDBJ databases">
        <title>Sequencing the genomes of 1000 actinobacteria strains.</title>
        <authorList>
            <person name="Klenk H.-P."/>
        </authorList>
    </citation>
    <scope>NUCLEOTIDE SEQUENCE [LARGE SCALE GENOMIC DNA]</scope>
    <source>
        <strain evidence="11 12">DSM 16932</strain>
    </source>
</reference>
<keyword evidence="2" id="KW-1003">Cell membrane</keyword>
<evidence type="ECO:0000259" key="10">
    <source>
        <dbReference type="Pfam" id="PF00535"/>
    </source>
</evidence>
<dbReference type="GO" id="GO:0016757">
    <property type="term" value="F:glycosyltransferase activity"/>
    <property type="evidence" value="ECO:0007669"/>
    <property type="project" value="UniProtKB-KW"/>
</dbReference>
<dbReference type="RefSeq" id="WP_130414856.1">
    <property type="nucleotide sequence ID" value="NZ_SGWX01000001.1"/>
</dbReference>
<keyword evidence="5" id="KW-0472">Membrane</keyword>
<dbReference type="Pfam" id="PF00535">
    <property type="entry name" value="Glycos_transf_2"/>
    <property type="match status" value="1"/>
</dbReference>
<dbReference type="PANTHER" id="PTHR43646:SF2">
    <property type="entry name" value="GLYCOSYLTRANSFERASE 2-LIKE DOMAIN-CONTAINING PROTEIN"/>
    <property type="match status" value="1"/>
</dbReference>
<evidence type="ECO:0000313" key="11">
    <source>
        <dbReference type="EMBL" id="RZS61851.1"/>
    </source>
</evidence>
<protein>
    <recommendedName>
        <fullName evidence="9">4,4'-diaponeurosporenoate glycosyltransferase</fullName>
    </recommendedName>
</protein>
<dbReference type="SUPFAM" id="SSF53448">
    <property type="entry name" value="Nucleotide-diphospho-sugar transferases"/>
    <property type="match status" value="1"/>
</dbReference>
<gene>
    <name evidence="11" type="ORF">EV386_2163</name>
</gene>
<evidence type="ECO:0000256" key="4">
    <source>
        <dbReference type="ARBA" id="ARBA00022679"/>
    </source>
</evidence>
<proteinExistence type="inferred from homology"/>
<keyword evidence="12" id="KW-1185">Reference proteome</keyword>
<sequence>MSKRVSVVIPAHDEAAVIGQFLRALVASDIQERLEIVVVANGCADDTARVAAAASPRVTVVDIATPSKVAALNAGDAAATAFPRAYLDADIAITAEAICAVADRLGEEGVPYAGAPRLDIDTAGASLPVRLYYRVWALSDYRRREMIGSGLYIVSAAGRARWGLFPNLIADDLYAQRVFDPDERIVAEDHVFTMRAPLTFRSFLRRQTRIVAGNREFSDRFPELDREGGARSTWALVGRVAVRPALWGAAFVYLAANVIPRYRAARLRARGVSQSWNRDQTSRDAVARR</sequence>
<dbReference type="InterPro" id="IPR001173">
    <property type="entry name" value="Glyco_trans_2-like"/>
</dbReference>
<evidence type="ECO:0000256" key="8">
    <source>
        <dbReference type="ARBA" id="ARBA00038120"/>
    </source>
</evidence>
<feature type="domain" description="Glycosyltransferase 2-like" evidence="10">
    <location>
        <begin position="6"/>
        <end position="123"/>
    </location>
</feature>
<dbReference type="Gene3D" id="3.90.550.10">
    <property type="entry name" value="Spore Coat Polysaccharide Biosynthesis Protein SpsA, Chain A"/>
    <property type="match status" value="1"/>
</dbReference>
<comment type="function">
    <text evidence="6">Catalyzes the glycosylation of 4,4'-diaponeurosporenoate, i.e. the esterification of glucose at the C1'' position with the carboxyl group of 4,4'-diaponeurosporenic acid, to form glycosyl-4,4'-diaponeurosporenoate. This is a step in the biosynthesis of staphyloxanthin, an orange pigment present in most staphylococci strains.</text>
</comment>